<feature type="region of interest" description="Disordered" evidence="1">
    <location>
        <begin position="44"/>
        <end position="102"/>
    </location>
</feature>
<accession>A0A662ZD37</accession>
<organism evidence="3 4">
    <name type="scientific">Succinivibrio dextrinosolvens</name>
    <dbReference type="NCBI Taxonomy" id="83771"/>
    <lineage>
        <taxon>Bacteria</taxon>
        <taxon>Pseudomonadati</taxon>
        <taxon>Pseudomonadota</taxon>
        <taxon>Gammaproteobacteria</taxon>
        <taxon>Aeromonadales</taxon>
        <taxon>Succinivibrionaceae</taxon>
        <taxon>Succinivibrio</taxon>
    </lineage>
</organism>
<feature type="compositionally biased region" description="Low complexity" evidence="1">
    <location>
        <begin position="588"/>
        <end position="598"/>
    </location>
</feature>
<evidence type="ECO:0000313" key="3">
    <source>
        <dbReference type="EMBL" id="SFK52650.1"/>
    </source>
</evidence>
<evidence type="ECO:0000313" key="4">
    <source>
        <dbReference type="Proteomes" id="UP000243374"/>
    </source>
</evidence>
<dbReference type="CDD" id="cd17470">
    <property type="entry name" value="T3SS_Flik_C"/>
    <property type="match status" value="1"/>
</dbReference>
<sequence>MQSVSSSYQLEDAKVAISGNLKYQSAMNSGLDFSKILKDISFSQSDRTSKESSNHVQKRELQNRDVKGKRSDSNSHKEKVISTRDYPNKNMEQKTAKAETRADTYVSTEAEFSEKTEKTVAQSESVKSTDTVLLSEEKYINSENGNSSAEVVSLIATKSVGPEAESVSEKLSDAEMLPEAKIQNLNVFSKVSELAQENGIDLTTVDPKVLNELVYKMSANPLKNFDSKAFEEAAVQFLKGDVLALKTFLANESSPDIQPFSAADDVMSMIKELDGTVKVNAEKPLFSMTEDFGAKDFEVIEDSIKTSISLDEILAKEDIKTKIESILDNKKESLQNNFEKSVALLQKVVSGSSVESELKSEMSSARVDAFAANPRMHSESGVGISTDTLFSKSFSEQGNSSSMFSHPGQHGLGALASMTKNASEFNLSAMEQSKLDLLNMSSDLKENAKALAMKVMEMSSRNLKSLDLTLNPEGLGKMRIVIDAQSAEEITKISISASHSGTRAMLESGIDVLKNLLESNSIFAKTEVAEYDEERSFNGSSSEEFSQNSGQNQKHHKENEENQSDNGTIFARGKIETEVSEKHHIENNENLNNSQNSNTVSYFA</sequence>
<feature type="domain" description="Flagellar hook-length control protein-like C-terminal" evidence="2">
    <location>
        <begin position="454"/>
        <end position="522"/>
    </location>
</feature>
<gene>
    <name evidence="3" type="ORF">SAMN04487865_10999</name>
</gene>
<feature type="compositionally biased region" description="Basic and acidic residues" evidence="1">
    <location>
        <begin position="91"/>
        <end position="102"/>
    </location>
</feature>
<protein>
    <submittedName>
        <fullName evidence="3">Hook-length control protein FliK</fullName>
    </submittedName>
</protein>
<dbReference type="Pfam" id="PF02120">
    <property type="entry name" value="Flg_hook"/>
    <property type="match status" value="1"/>
</dbReference>
<dbReference type="InterPro" id="IPR038610">
    <property type="entry name" value="FliK-like_C_sf"/>
</dbReference>
<feature type="compositionally biased region" description="Basic and acidic residues" evidence="1">
    <location>
        <begin position="573"/>
        <end position="587"/>
    </location>
</feature>
<reference evidence="3 4" key="1">
    <citation type="submission" date="2016-10" db="EMBL/GenBank/DDBJ databases">
        <authorList>
            <person name="Varghese N."/>
            <person name="Submissions S."/>
        </authorList>
    </citation>
    <scope>NUCLEOTIDE SEQUENCE [LARGE SCALE GENOMIC DNA]</scope>
    <source>
        <strain evidence="3 4">22B</strain>
    </source>
</reference>
<proteinExistence type="predicted"/>
<dbReference type="OrthoDB" id="1792985at2"/>
<evidence type="ECO:0000256" key="1">
    <source>
        <dbReference type="SAM" id="MobiDB-lite"/>
    </source>
</evidence>
<dbReference type="EMBL" id="FOSF01000099">
    <property type="protein sequence ID" value="SFK52650.1"/>
    <property type="molecule type" value="Genomic_DNA"/>
</dbReference>
<dbReference type="RefSeq" id="WP_074841862.1">
    <property type="nucleotide sequence ID" value="NZ_CP047056.1"/>
</dbReference>
<feature type="compositionally biased region" description="Polar residues" evidence="1">
    <location>
        <begin position="537"/>
        <end position="552"/>
    </location>
</feature>
<name>A0A662ZD37_9GAMM</name>
<keyword evidence="4" id="KW-1185">Reference proteome</keyword>
<dbReference type="InterPro" id="IPR021136">
    <property type="entry name" value="Flagellar_hook_control-like_C"/>
</dbReference>
<feature type="compositionally biased region" description="Basic and acidic residues" evidence="1">
    <location>
        <begin position="47"/>
        <end position="82"/>
    </location>
</feature>
<evidence type="ECO:0000259" key="2">
    <source>
        <dbReference type="Pfam" id="PF02120"/>
    </source>
</evidence>
<feature type="region of interest" description="Disordered" evidence="1">
    <location>
        <begin position="534"/>
        <end position="604"/>
    </location>
</feature>
<dbReference type="Gene3D" id="3.30.750.140">
    <property type="match status" value="1"/>
</dbReference>
<dbReference type="AlphaFoldDB" id="A0A662ZD37"/>
<dbReference type="Proteomes" id="UP000243374">
    <property type="component" value="Unassembled WGS sequence"/>
</dbReference>